<evidence type="ECO:0000256" key="2">
    <source>
        <dbReference type="ARBA" id="ARBA00023125"/>
    </source>
</evidence>
<dbReference type="PROSITE" id="PS51077">
    <property type="entry name" value="HTH_ICLR"/>
    <property type="match status" value="1"/>
</dbReference>
<reference evidence="6" key="2">
    <citation type="journal article" date="2021" name="PeerJ">
        <title>Extensive microbial diversity within the chicken gut microbiome revealed by metagenomics and culture.</title>
        <authorList>
            <person name="Gilroy R."/>
            <person name="Ravi A."/>
            <person name="Getino M."/>
            <person name="Pursley I."/>
            <person name="Horton D.L."/>
            <person name="Alikhan N.F."/>
            <person name="Baker D."/>
            <person name="Gharbi K."/>
            <person name="Hall N."/>
            <person name="Watson M."/>
            <person name="Adriaenssens E.M."/>
            <person name="Foster-Nyarko E."/>
            <person name="Jarju S."/>
            <person name="Secka A."/>
            <person name="Antonio M."/>
            <person name="Oren A."/>
            <person name="Chaudhuri R.R."/>
            <person name="La Ragione R."/>
            <person name="Hildebrand F."/>
            <person name="Pallen M.J."/>
        </authorList>
    </citation>
    <scope>NUCLEOTIDE SEQUENCE</scope>
    <source>
        <strain evidence="6">ChiSxjej1B13-7041</strain>
    </source>
</reference>
<evidence type="ECO:0000256" key="3">
    <source>
        <dbReference type="ARBA" id="ARBA00023163"/>
    </source>
</evidence>
<dbReference type="EMBL" id="DVHU01000101">
    <property type="protein sequence ID" value="HIR93977.1"/>
    <property type="molecule type" value="Genomic_DNA"/>
</dbReference>
<dbReference type="Pfam" id="PF09339">
    <property type="entry name" value="HTH_IclR"/>
    <property type="match status" value="1"/>
</dbReference>
<keyword evidence="1" id="KW-0805">Transcription regulation</keyword>
<name>A0A9D1EL54_9FIRM</name>
<dbReference type="InterPro" id="IPR036390">
    <property type="entry name" value="WH_DNA-bd_sf"/>
</dbReference>
<keyword evidence="2" id="KW-0238">DNA-binding</keyword>
<sequence length="269" mass="28528">MTVQNSLVPALDRALNILEYLASRQEAVTLKEISRDLGIPSASAFRLMKNLCARGYATEQTGGQTAYLLGYKLLHLASVHQRNFSVPAVAKPFLVRLANQLQQTVQLALLQNGSVLYVDQVFSSAPISIVAPLYTPLAVNTSASAKILLSFLPPQEQLAIIRRSALTASTPRTLVEEEALLEEITKSGLQGYGFDNEEFALGIGCMAVPIPAPSLGCAAAVGITGSIQSYRDCARFREMLAALRQTAAEVASAIKNGGAPASSSGAPHS</sequence>
<dbReference type="SUPFAM" id="SSF55781">
    <property type="entry name" value="GAF domain-like"/>
    <property type="match status" value="1"/>
</dbReference>
<dbReference type="PANTHER" id="PTHR30136:SF35">
    <property type="entry name" value="HTH-TYPE TRANSCRIPTIONAL REGULATOR RV1719"/>
    <property type="match status" value="1"/>
</dbReference>
<dbReference type="InterPro" id="IPR029016">
    <property type="entry name" value="GAF-like_dom_sf"/>
</dbReference>
<evidence type="ECO:0000259" key="5">
    <source>
        <dbReference type="PROSITE" id="PS51078"/>
    </source>
</evidence>
<dbReference type="PANTHER" id="PTHR30136">
    <property type="entry name" value="HELIX-TURN-HELIX TRANSCRIPTIONAL REGULATOR, ICLR FAMILY"/>
    <property type="match status" value="1"/>
</dbReference>
<dbReference type="SUPFAM" id="SSF46785">
    <property type="entry name" value="Winged helix' DNA-binding domain"/>
    <property type="match status" value="1"/>
</dbReference>
<dbReference type="AlphaFoldDB" id="A0A9D1EL54"/>
<dbReference type="InterPro" id="IPR014757">
    <property type="entry name" value="Tscrpt_reg_IclR_C"/>
</dbReference>
<gene>
    <name evidence="6" type="ORF">IAB98_11230</name>
</gene>
<dbReference type="InterPro" id="IPR036388">
    <property type="entry name" value="WH-like_DNA-bd_sf"/>
</dbReference>
<keyword evidence="3" id="KW-0804">Transcription</keyword>
<proteinExistence type="predicted"/>
<dbReference type="GO" id="GO:0003700">
    <property type="term" value="F:DNA-binding transcription factor activity"/>
    <property type="evidence" value="ECO:0007669"/>
    <property type="project" value="TreeGrafter"/>
</dbReference>
<dbReference type="GO" id="GO:0045892">
    <property type="term" value="P:negative regulation of DNA-templated transcription"/>
    <property type="evidence" value="ECO:0007669"/>
    <property type="project" value="TreeGrafter"/>
</dbReference>
<evidence type="ECO:0000313" key="6">
    <source>
        <dbReference type="EMBL" id="HIR93977.1"/>
    </source>
</evidence>
<protein>
    <submittedName>
        <fullName evidence="6">IclR family transcriptional regulator</fullName>
    </submittedName>
</protein>
<dbReference type="Gene3D" id="1.10.10.10">
    <property type="entry name" value="Winged helix-like DNA-binding domain superfamily/Winged helix DNA-binding domain"/>
    <property type="match status" value="1"/>
</dbReference>
<accession>A0A9D1EL54</accession>
<comment type="caution">
    <text evidence="6">The sequence shown here is derived from an EMBL/GenBank/DDBJ whole genome shotgun (WGS) entry which is preliminary data.</text>
</comment>
<dbReference type="Gene3D" id="3.30.450.40">
    <property type="match status" value="1"/>
</dbReference>
<evidence type="ECO:0000259" key="4">
    <source>
        <dbReference type="PROSITE" id="PS51077"/>
    </source>
</evidence>
<dbReference type="Proteomes" id="UP000886841">
    <property type="component" value="Unassembled WGS sequence"/>
</dbReference>
<organism evidence="6 7">
    <name type="scientific">Candidatus Egerieimonas intestinavium</name>
    <dbReference type="NCBI Taxonomy" id="2840777"/>
    <lineage>
        <taxon>Bacteria</taxon>
        <taxon>Bacillati</taxon>
        <taxon>Bacillota</taxon>
        <taxon>Clostridia</taxon>
        <taxon>Lachnospirales</taxon>
        <taxon>Lachnospiraceae</taxon>
        <taxon>Lachnospiraceae incertae sedis</taxon>
        <taxon>Candidatus Egerieimonas</taxon>
    </lineage>
</organism>
<feature type="domain" description="IclR-ED" evidence="5">
    <location>
        <begin position="72"/>
        <end position="256"/>
    </location>
</feature>
<feature type="domain" description="HTH iclR-type" evidence="4">
    <location>
        <begin position="8"/>
        <end position="71"/>
    </location>
</feature>
<dbReference type="GO" id="GO:0003677">
    <property type="term" value="F:DNA binding"/>
    <property type="evidence" value="ECO:0007669"/>
    <property type="project" value="UniProtKB-KW"/>
</dbReference>
<dbReference type="InterPro" id="IPR005471">
    <property type="entry name" value="Tscrpt_reg_IclR_N"/>
</dbReference>
<reference evidence="6" key="1">
    <citation type="submission" date="2020-10" db="EMBL/GenBank/DDBJ databases">
        <authorList>
            <person name="Gilroy R."/>
        </authorList>
    </citation>
    <scope>NUCLEOTIDE SEQUENCE</scope>
    <source>
        <strain evidence="6">ChiSxjej1B13-7041</strain>
    </source>
</reference>
<evidence type="ECO:0000256" key="1">
    <source>
        <dbReference type="ARBA" id="ARBA00023015"/>
    </source>
</evidence>
<evidence type="ECO:0000313" key="7">
    <source>
        <dbReference type="Proteomes" id="UP000886841"/>
    </source>
</evidence>
<dbReference type="InterPro" id="IPR050707">
    <property type="entry name" value="HTH_MetabolicPath_Reg"/>
</dbReference>
<dbReference type="SMART" id="SM00346">
    <property type="entry name" value="HTH_ICLR"/>
    <property type="match status" value="1"/>
</dbReference>
<dbReference type="PROSITE" id="PS51078">
    <property type="entry name" value="ICLR_ED"/>
    <property type="match status" value="1"/>
</dbReference>
<dbReference type="Pfam" id="PF01614">
    <property type="entry name" value="IclR_C"/>
    <property type="match status" value="1"/>
</dbReference>